<organism evidence="2 3">
    <name type="scientific">Cohnella candidum</name>
    <dbReference type="NCBI Taxonomy" id="2674991"/>
    <lineage>
        <taxon>Bacteria</taxon>
        <taxon>Bacillati</taxon>
        <taxon>Bacillota</taxon>
        <taxon>Bacilli</taxon>
        <taxon>Bacillales</taxon>
        <taxon>Paenibacillaceae</taxon>
        <taxon>Cohnella</taxon>
    </lineage>
</organism>
<dbReference type="RefSeq" id="WP_123039702.1">
    <property type="nucleotide sequence ID" value="NZ_CP033433.1"/>
</dbReference>
<evidence type="ECO:0000313" key="2">
    <source>
        <dbReference type="EMBL" id="AYQ71639.1"/>
    </source>
</evidence>
<name>A0A3G3JVW0_9BACL</name>
<feature type="transmembrane region" description="Helical" evidence="1">
    <location>
        <begin position="6"/>
        <end position="29"/>
    </location>
</feature>
<proteinExistence type="predicted"/>
<keyword evidence="1" id="KW-0812">Transmembrane</keyword>
<sequence>MAWDVAAYAVAAAAIAAAVVIGAIAWRLARALRRWDRMALRLAAKTSFALEEYARLAEEARETAAACRDSIAGFSRLAEGARAVGEAAETAAQAAVSAAAFWHDRLTLRHQNGEGDGEASDPEPDVAGIVRRLWQSIRERS</sequence>
<reference evidence="2 3" key="1">
    <citation type="submission" date="2018-10" db="EMBL/GenBank/DDBJ databases">
        <title>Genome Sequence of Cohnella sp.</title>
        <authorList>
            <person name="Srinivasan S."/>
            <person name="Kim M.K."/>
        </authorList>
    </citation>
    <scope>NUCLEOTIDE SEQUENCE [LARGE SCALE GENOMIC DNA]</scope>
    <source>
        <strain evidence="2 3">18JY8-7</strain>
    </source>
</reference>
<evidence type="ECO:0000256" key="1">
    <source>
        <dbReference type="SAM" id="Phobius"/>
    </source>
</evidence>
<evidence type="ECO:0000313" key="3">
    <source>
        <dbReference type="Proteomes" id="UP000269097"/>
    </source>
</evidence>
<keyword evidence="1" id="KW-1133">Transmembrane helix</keyword>
<keyword evidence="1" id="KW-0472">Membrane</keyword>
<keyword evidence="3" id="KW-1185">Reference proteome</keyword>
<accession>A0A3G3JVW0</accession>
<dbReference type="AlphaFoldDB" id="A0A3G3JVW0"/>
<protein>
    <submittedName>
        <fullName evidence="2">Uncharacterized protein</fullName>
    </submittedName>
</protein>
<gene>
    <name evidence="2" type="ORF">EAV92_03035</name>
</gene>
<dbReference type="Proteomes" id="UP000269097">
    <property type="component" value="Chromosome"/>
</dbReference>
<dbReference type="KEGG" id="coh:EAV92_03035"/>
<dbReference type="EMBL" id="CP033433">
    <property type="protein sequence ID" value="AYQ71639.1"/>
    <property type="molecule type" value="Genomic_DNA"/>
</dbReference>